<dbReference type="InterPro" id="IPR059000">
    <property type="entry name" value="ATPase_P-type_domA"/>
</dbReference>
<comment type="catalytic activity">
    <reaction evidence="14">
        <text>Ca(2+)(in) + ATP + H2O = Ca(2+)(out) + ADP + phosphate + H(+)</text>
        <dbReference type="Rhea" id="RHEA:18105"/>
        <dbReference type="ChEBI" id="CHEBI:15377"/>
        <dbReference type="ChEBI" id="CHEBI:15378"/>
        <dbReference type="ChEBI" id="CHEBI:29108"/>
        <dbReference type="ChEBI" id="CHEBI:30616"/>
        <dbReference type="ChEBI" id="CHEBI:43474"/>
        <dbReference type="ChEBI" id="CHEBI:456216"/>
        <dbReference type="EC" id="7.2.2.10"/>
    </reaction>
</comment>
<dbReference type="InterPro" id="IPR018303">
    <property type="entry name" value="ATPase_P-typ_P_site"/>
</dbReference>
<dbReference type="Proteomes" id="UP001497623">
    <property type="component" value="Unassembled WGS sequence"/>
</dbReference>
<evidence type="ECO:0000313" key="17">
    <source>
        <dbReference type="EMBL" id="CAL4124155.1"/>
    </source>
</evidence>
<dbReference type="Gene3D" id="2.70.150.10">
    <property type="entry name" value="Calcium-transporting ATPase, cytoplasmic transduction domain A"/>
    <property type="match status" value="1"/>
</dbReference>
<feature type="transmembrane region" description="Helical" evidence="15">
    <location>
        <begin position="173"/>
        <end position="193"/>
    </location>
</feature>
<evidence type="ECO:0000256" key="1">
    <source>
        <dbReference type="ARBA" id="ARBA00004326"/>
    </source>
</evidence>
<evidence type="ECO:0000256" key="14">
    <source>
        <dbReference type="ARBA" id="ARBA00048694"/>
    </source>
</evidence>
<dbReference type="SUPFAM" id="SSF81660">
    <property type="entry name" value="Metal cation-transporting ATPase, ATP-binding domain N"/>
    <property type="match status" value="1"/>
</dbReference>
<dbReference type="Gene3D" id="3.40.1110.10">
    <property type="entry name" value="Calcium-transporting ATPase, cytoplasmic domain N"/>
    <property type="match status" value="1"/>
</dbReference>
<evidence type="ECO:0000256" key="4">
    <source>
        <dbReference type="ARBA" id="ARBA00022568"/>
    </source>
</evidence>
<dbReference type="Gene3D" id="1.20.1110.10">
    <property type="entry name" value="Calcium-transporting ATPase, transmembrane domain"/>
    <property type="match status" value="1"/>
</dbReference>
<feature type="transmembrane region" description="Helical" evidence="15">
    <location>
        <begin position="6"/>
        <end position="23"/>
    </location>
</feature>
<dbReference type="FunFam" id="2.70.150.10:FF:000008">
    <property type="entry name" value="Calcium-transporting ATPase"/>
    <property type="match status" value="1"/>
</dbReference>
<dbReference type="GO" id="GO:0033017">
    <property type="term" value="C:sarcoplasmic reticulum membrane"/>
    <property type="evidence" value="ECO:0007669"/>
    <property type="project" value="UniProtKB-SubCell"/>
</dbReference>
<name>A0AAV2REK5_MEGNR</name>
<sequence length="351" mass="38043">MRQFDDACVIFIAIVIVVTVAFIQELRTDKALEELKKQVPARCMCLRDGHVREYQARELVPGDVVHLNMGDRVPADLRLFEANDLTIDESSFTGETEPAEKGIESVVSKSFGSSGSTASIAYMGTFIRTGRGKGVVISIGEKSQFGELFRMMQDEEAPRTPLQKNMDTLAKKLSIFSFGFIGIVFLMGLYQGIPIQKVFNIAVSLAVAAIPEGLPIVVTMTLCLGIRRMAQRSALVKGLHTVETLGCTTVVCSDKTGTLTKNEMTVTLIVTSEGDECHVSGVGYAVDGRVMFNDGFSDSANEAVTKLLESGVICCNADIVAGQLFGQPTEGLSSQWQRSMEFTGHVTTTRG</sequence>
<dbReference type="PANTHER" id="PTHR42861">
    <property type="entry name" value="CALCIUM-TRANSPORTING ATPASE"/>
    <property type="match status" value="1"/>
</dbReference>
<keyword evidence="10" id="KW-1278">Translocase</keyword>
<comment type="subcellular location">
    <subcellularLocation>
        <location evidence="1">Sarcoplasmic reticulum membrane</location>
        <topology evidence="1">Multi-pass membrane protein</topology>
    </subcellularLocation>
</comment>
<evidence type="ECO:0000256" key="13">
    <source>
        <dbReference type="ARBA" id="ARBA00023136"/>
    </source>
</evidence>
<comment type="caution">
    <text evidence="17">The sequence shown here is derived from an EMBL/GenBank/DDBJ whole genome shotgun (WGS) entry which is preliminary data.</text>
</comment>
<evidence type="ECO:0000256" key="8">
    <source>
        <dbReference type="ARBA" id="ARBA00022840"/>
    </source>
</evidence>
<dbReference type="EMBL" id="CAXKWB010022163">
    <property type="protein sequence ID" value="CAL4124155.1"/>
    <property type="molecule type" value="Genomic_DNA"/>
</dbReference>
<keyword evidence="5 15" id="KW-0812">Transmembrane</keyword>
<organism evidence="17 18">
    <name type="scientific">Meganyctiphanes norvegica</name>
    <name type="common">Northern krill</name>
    <name type="synonym">Thysanopoda norvegica</name>
    <dbReference type="NCBI Taxonomy" id="48144"/>
    <lineage>
        <taxon>Eukaryota</taxon>
        <taxon>Metazoa</taxon>
        <taxon>Ecdysozoa</taxon>
        <taxon>Arthropoda</taxon>
        <taxon>Crustacea</taxon>
        <taxon>Multicrustacea</taxon>
        <taxon>Malacostraca</taxon>
        <taxon>Eumalacostraca</taxon>
        <taxon>Eucarida</taxon>
        <taxon>Euphausiacea</taxon>
        <taxon>Euphausiidae</taxon>
        <taxon>Meganyctiphanes</taxon>
    </lineage>
</organism>
<evidence type="ECO:0000256" key="11">
    <source>
        <dbReference type="ARBA" id="ARBA00022989"/>
    </source>
</evidence>
<evidence type="ECO:0000256" key="15">
    <source>
        <dbReference type="SAM" id="Phobius"/>
    </source>
</evidence>
<evidence type="ECO:0000256" key="12">
    <source>
        <dbReference type="ARBA" id="ARBA00023065"/>
    </source>
</evidence>
<dbReference type="InterPro" id="IPR023299">
    <property type="entry name" value="ATPase_P-typ_cyto_dom_N"/>
</dbReference>
<evidence type="ECO:0000259" key="16">
    <source>
        <dbReference type="Pfam" id="PF00122"/>
    </source>
</evidence>
<dbReference type="SUPFAM" id="SSF81653">
    <property type="entry name" value="Calcium ATPase, transduction domain A"/>
    <property type="match status" value="1"/>
</dbReference>
<dbReference type="Gene3D" id="3.40.50.1000">
    <property type="entry name" value="HAD superfamily/HAD-like"/>
    <property type="match status" value="1"/>
</dbReference>
<accession>A0AAV2REK5</accession>
<keyword evidence="13 15" id="KW-0472">Membrane</keyword>
<dbReference type="GO" id="GO:0005524">
    <property type="term" value="F:ATP binding"/>
    <property type="evidence" value="ECO:0007669"/>
    <property type="project" value="UniProtKB-KW"/>
</dbReference>
<evidence type="ECO:0000256" key="7">
    <source>
        <dbReference type="ARBA" id="ARBA00022837"/>
    </source>
</evidence>
<keyword evidence="18" id="KW-1185">Reference proteome</keyword>
<proteinExistence type="predicted"/>
<gene>
    <name evidence="17" type="ORF">MNOR_LOCUS24291</name>
</gene>
<dbReference type="GO" id="GO:0016887">
    <property type="term" value="F:ATP hydrolysis activity"/>
    <property type="evidence" value="ECO:0007669"/>
    <property type="project" value="InterPro"/>
</dbReference>
<dbReference type="InterPro" id="IPR008250">
    <property type="entry name" value="ATPase_P-typ_transduc_dom_A_sf"/>
</dbReference>
<dbReference type="InterPro" id="IPR023298">
    <property type="entry name" value="ATPase_P-typ_TM_dom_sf"/>
</dbReference>
<dbReference type="AlphaFoldDB" id="A0AAV2REK5"/>
<evidence type="ECO:0000256" key="10">
    <source>
        <dbReference type="ARBA" id="ARBA00022967"/>
    </source>
</evidence>
<dbReference type="SUPFAM" id="SSF81665">
    <property type="entry name" value="Calcium ATPase, transmembrane domain M"/>
    <property type="match status" value="1"/>
</dbReference>
<reference evidence="17 18" key="1">
    <citation type="submission" date="2024-05" db="EMBL/GenBank/DDBJ databases">
        <authorList>
            <person name="Wallberg A."/>
        </authorList>
    </citation>
    <scope>NUCLEOTIDE SEQUENCE [LARGE SCALE GENOMIC DNA]</scope>
</reference>
<dbReference type="Pfam" id="PF00122">
    <property type="entry name" value="E1-E2_ATPase"/>
    <property type="match status" value="1"/>
</dbReference>
<keyword evidence="9" id="KW-0703">Sarcoplasmic reticulum</keyword>
<dbReference type="NCBIfam" id="TIGR01494">
    <property type="entry name" value="ATPase_P-type"/>
    <property type="match status" value="2"/>
</dbReference>
<keyword evidence="8" id="KW-0067">ATP-binding</keyword>
<dbReference type="GO" id="GO:0005388">
    <property type="term" value="F:P-type calcium transporter activity"/>
    <property type="evidence" value="ECO:0007669"/>
    <property type="project" value="UniProtKB-EC"/>
</dbReference>
<evidence type="ECO:0000256" key="5">
    <source>
        <dbReference type="ARBA" id="ARBA00022692"/>
    </source>
</evidence>
<evidence type="ECO:0000313" key="18">
    <source>
        <dbReference type="Proteomes" id="UP001497623"/>
    </source>
</evidence>
<dbReference type="InterPro" id="IPR001757">
    <property type="entry name" value="P_typ_ATPase"/>
</dbReference>
<keyword evidence="7" id="KW-0106">Calcium</keyword>
<keyword evidence="4" id="KW-0109">Calcium transport</keyword>
<dbReference type="PRINTS" id="PR00119">
    <property type="entry name" value="CATATPASE"/>
</dbReference>
<evidence type="ECO:0000256" key="9">
    <source>
        <dbReference type="ARBA" id="ARBA00022951"/>
    </source>
</evidence>
<dbReference type="PROSITE" id="PS00154">
    <property type="entry name" value="ATPASE_E1_E2"/>
    <property type="match status" value="1"/>
</dbReference>
<keyword evidence="11 15" id="KW-1133">Transmembrane helix</keyword>
<evidence type="ECO:0000256" key="3">
    <source>
        <dbReference type="ARBA" id="ARBA00022448"/>
    </source>
</evidence>
<feature type="transmembrane region" description="Helical" evidence="15">
    <location>
        <begin position="199"/>
        <end position="224"/>
    </location>
</feature>
<protein>
    <recommendedName>
        <fullName evidence="2">P-type Ca(2+) transporter</fullName>
        <ecNumber evidence="2">7.2.2.10</ecNumber>
    </recommendedName>
</protein>
<evidence type="ECO:0000256" key="6">
    <source>
        <dbReference type="ARBA" id="ARBA00022741"/>
    </source>
</evidence>
<evidence type="ECO:0000256" key="2">
    <source>
        <dbReference type="ARBA" id="ARBA00012790"/>
    </source>
</evidence>
<keyword evidence="12" id="KW-0406">Ion transport</keyword>
<dbReference type="InterPro" id="IPR023214">
    <property type="entry name" value="HAD_sf"/>
</dbReference>
<dbReference type="EC" id="7.2.2.10" evidence="2"/>
<feature type="domain" description="P-type ATPase A" evidence="16">
    <location>
        <begin position="39"/>
        <end position="153"/>
    </location>
</feature>
<keyword evidence="6" id="KW-0547">Nucleotide-binding</keyword>
<keyword evidence="3" id="KW-0813">Transport</keyword>